<evidence type="ECO:0000313" key="1">
    <source>
        <dbReference type="EMBL" id="DAD74961.1"/>
    </source>
</evidence>
<proteinExistence type="predicted"/>
<name>A0A8S5LY45_9CAUD</name>
<accession>A0A8S5LY45</accession>
<reference evidence="1" key="1">
    <citation type="journal article" date="2021" name="Proc. Natl. Acad. Sci. U.S.A.">
        <title>A Catalog of Tens of Thousands of Viruses from Human Metagenomes Reveals Hidden Associations with Chronic Diseases.</title>
        <authorList>
            <person name="Tisza M.J."/>
            <person name="Buck C.B."/>
        </authorList>
    </citation>
    <scope>NUCLEOTIDE SEQUENCE</scope>
    <source>
        <strain evidence="1">CtA995</strain>
    </source>
</reference>
<dbReference type="EMBL" id="BK014769">
    <property type="protein sequence ID" value="DAD74961.1"/>
    <property type="molecule type" value="Genomic_DNA"/>
</dbReference>
<organism evidence="1">
    <name type="scientific">Siphoviridae sp. ctA995</name>
    <dbReference type="NCBI Taxonomy" id="2826180"/>
    <lineage>
        <taxon>Viruses</taxon>
        <taxon>Duplodnaviria</taxon>
        <taxon>Heunggongvirae</taxon>
        <taxon>Uroviricota</taxon>
        <taxon>Caudoviricetes</taxon>
    </lineage>
</organism>
<protein>
    <submittedName>
        <fullName evidence="1">Minor capsid protein</fullName>
    </submittedName>
</protein>
<sequence>MLFNVNQPSDVSGTLSLKWSKNFAGNLNNNLLLAQKEVDEDCIKLMKPYTPFKIGVLENSATIHTVIGSGEIKQVTPYARYLYYGKVYGPNFPIVREKDGTEHIVFGRYSGDGIIIGWRSPKGKKKHPTGRDIHYSKDKHPLAGKMWFERMKADRKRDILQAAAKRLGSNAK</sequence>